<protein>
    <submittedName>
        <fullName evidence="1">Uncharacterized protein</fullName>
    </submittedName>
</protein>
<proteinExistence type="predicted"/>
<dbReference type="RefSeq" id="WP_110017697.1">
    <property type="nucleotide sequence ID" value="NZ_QGTJ01000003.1"/>
</dbReference>
<accession>A0A317MWD2</accession>
<sequence>MSTTFYATTALIDDSFELHAEQLRKQELPNPRVNLEVYRSLPAHQQESISSTVRMKSRGAWAMDMLYRLCRMANQDELLFLSGDTTSSLTKAIAILAEDEDDGATYISEHGFILNEPAMHKTVENIASFFEWSVSNIDILASDELMGYFAYKDDIAAAINNPIIFQITKPFILRRCGNRIQH</sequence>
<name>A0A317MWD2_9GAMM</name>
<dbReference type="EMBL" id="QGTJ01000003">
    <property type="protein sequence ID" value="PWV63185.1"/>
    <property type="molecule type" value="Genomic_DNA"/>
</dbReference>
<gene>
    <name evidence="1" type="ORF">C7443_103110</name>
</gene>
<dbReference type="AlphaFoldDB" id="A0A317MWD2"/>
<comment type="caution">
    <text evidence="1">The sequence shown here is derived from an EMBL/GenBank/DDBJ whole genome shotgun (WGS) entry which is preliminary data.</text>
</comment>
<dbReference type="Proteomes" id="UP000246569">
    <property type="component" value="Unassembled WGS sequence"/>
</dbReference>
<evidence type="ECO:0000313" key="2">
    <source>
        <dbReference type="Proteomes" id="UP000246569"/>
    </source>
</evidence>
<reference evidence="1 2" key="1">
    <citation type="submission" date="2018-05" db="EMBL/GenBank/DDBJ databases">
        <title>Genomic Encyclopedia of Type Strains, Phase IV (KMG-IV): sequencing the most valuable type-strain genomes for metagenomic binning, comparative biology and taxonomic classification.</title>
        <authorList>
            <person name="Goeker M."/>
        </authorList>
    </citation>
    <scope>NUCLEOTIDE SEQUENCE [LARGE SCALE GENOMIC DNA]</scope>
    <source>
        <strain evidence="1 2">DSM 23606</strain>
    </source>
</reference>
<evidence type="ECO:0000313" key="1">
    <source>
        <dbReference type="EMBL" id="PWV63185.1"/>
    </source>
</evidence>
<keyword evidence="2" id="KW-1185">Reference proteome</keyword>
<organism evidence="1 2">
    <name type="scientific">Plasticicumulans acidivorans</name>
    <dbReference type="NCBI Taxonomy" id="886464"/>
    <lineage>
        <taxon>Bacteria</taxon>
        <taxon>Pseudomonadati</taxon>
        <taxon>Pseudomonadota</taxon>
        <taxon>Gammaproteobacteria</taxon>
        <taxon>Candidatus Competibacteraceae</taxon>
        <taxon>Plasticicumulans</taxon>
    </lineage>
</organism>